<feature type="transmembrane region" description="Helical" evidence="5">
    <location>
        <begin position="314"/>
        <end position="332"/>
    </location>
</feature>
<dbReference type="InterPro" id="IPR011701">
    <property type="entry name" value="MFS"/>
</dbReference>
<dbReference type="PANTHER" id="PTHR11662">
    <property type="entry name" value="SOLUTE CARRIER FAMILY 17"/>
    <property type="match status" value="1"/>
</dbReference>
<dbReference type="Pfam" id="PF07690">
    <property type="entry name" value="MFS_1"/>
    <property type="match status" value="1"/>
</dbReference>
<protein>
    <submittedName>
        <fullName evidence="7">Transporter YybO</fullName>
    </submittedName>
</protein>
<feature type="transmembrane region" description="Helical" evidence="5">
    <location>
        <begin position="55"/>
        <end position="77"/>
    </location>
</feature>
<name>A0AAN1Y056_UNVUL</name>
<evidence type="ECO:0000256" key="3">
    <source>
        <dbReference type="ARBA" id="ARBA00022989"/>
    </source>
</evidence>
<feature type="transmembrane region" description="Helical" evidence="5">
    <location>
        <begin position="338"/>
        <end position="362"/>
    </location>
</feature>
<evidence type="ECO:0000256" key="4">
    <source>
        <dbReference type="ARBA" id="ARBA00023136"/>
    </source>
</evidence>
<comment type="subcellular location">
    <subcellularLocation>
        <location evidence="1">Cell membrane</location>
        <topology evidence="1">Multi-pass membrane protein</topology>
    </subcellularLocation>
</comment>
<dbReference type="PROSITE" id="PS50850">
    <property type="entry name" value="MFS"/>
    <property type="match status" value="1"/>
</dbReference>
<dbReference type="Proteomes" id="UP001317532">
    <property type="component" value="Chromosome"/>
</dbReference>
<organism evidence="7 8">
    <name type="scientific">Vulcanimicrobium alpinum</name>
    <dbReference type="NCBI Taxonomy" id="3016050"/>
    <lineage>
        <taxon>Bacteria</taxon>
        <taxon>Bacillati</taxon>
        <taxon>Vulcanimicrobiota</taxon>
        <taxon>Vulcanimicrobiia</taxon>
        <taxon>Vulcanimicrobiales</taxon>
        <taxon>Vulcanimicrobiaceae</taxon>
        <taxon>Vulcanimicrobium</taxon>
    </lineage>
</organism>
<feature type="domain" description="Major facilitator superfamily (MFS) profile" evidence="6">
    <location>
        <begin position="19"/>
        <end position="427"/>
    </location>
</feature>
<dbReference type="InterPro" id="IPR050382">
    <property type="entry name" value="MFS_Na/Anion_cotransporter"/>
</dbReference>
<dbReference type="EMBL" id="AP025523">
    <property type="protein sequence ID" value="BDE08151.1"/>
    <property type="molecule type" value="Genomic_DNA"/>
</dbReference>
<keyword evidence="3 5" id="KW-1133">Transmembrane helix</keyword>
<feature type="transmembrane region" description="Helical" evidence="5">
    <location>
        <begin position="12"/>
        <end position="32"/>
    </location>
</feature>
<dbReference type="InterPro" id="IPR020846">
    <property type="entry name" value="MFS_dom"/>
</dbReference>
<feature type="transmembrane region" description="Helical" evidence="5">
    <location>
        <begin position="401"/>
        <end position="422"/>
    </location>
</feature>
<dbReference type="KEGG" id="vab:WPS_34270"/>
<reference evidence="7 8" key="1">
    <citation type="journal article" date="2022" name="ISME Commun">
        <title>Vulcanimicrobium alpinus gen. nov. sp. nov., the first cultivated representative of the candidate phylum 'Eremiobacterota', is a metabolically versatile aerobic anoxygenic phototroph.</title>
        <authorList>
            <person name="Yabe S."/>
            <person name="Muto K."/>
            <person name="Abe K."/>
            <person name="Yokota A."/>
            <person name="Staudigel H."/>
            <person name="Tebo B.M."/>
        </authorList>
    </citation>
    <scope>NUCLEOTIDE SEQUENCE [LARGE SCALE GENOMIC DNA]</scope>
    <source>
        <strain evidence="7 8">WC8-2</strain>
    </source>
</reference>
<dbReference type="PANTHER" id="PTHR11662:SF399">
    <property type="entry name" value="FI19708P1-RELATED"/>
    <property type="match status" value="1"/>
</dbReference>
<evidence type="ECO:0000313" key="8">
    <source>
        <dbReference type="Proteomes" id="UP001317532"/>
    </source>
</evidence>
<dbReference type="CDD" id="cd17319">
    <property type="entry name" value="MFS_ExuT_GudP_like"/>
    <property type="match status" value="1"/>
</dbReference>
<keyword evidence="4 5" id="KW-0472">Membrane</keyword>
<dbReference type="InterPro" id="IPR036259">
    <property type="entry name" value="MFS_trans_sf"/>
</dbReference>
<sequence>MQRSIIAPAERVTNLRWGIALILGFGVLINYIDRGALSVASKPLHDDLGIGPEQFGWLSGAFFAVYAIAQLPVGYILDRYGVTVISRIGAFLWSLAAAATALAPNFAAIVGARLFLGVAEAPTFPANAKATGYWFPKSERSFATSLFDAAAKLSNAIGVPFTAFLMVQLGWRGMFWSTAVLSLIFFVLFYVFYRNPSEDKRLTYAEKKYIQEGGAEPETVDGVRPRGASYLYLLRQRKVWGLTLGFSAYGYLFGFLITWLPTYLQSTFGVNILKAGGYVLLIWGVGTIADLIVGGYLVDYFIKRGADPNRVRKTALVAGLVLGFAIVGAAYTKDINVAVFWITIAVAGISFHAPVGWSLPALIAPRNSTGQVGAIMNCLNNVANFFAPVVTGYIVGTTGSFYAALVTAGVILIIGIFSYTVILGHIDKTPEPAGA</sequence>
<evidence type="ECO:0000256" key="1">
    <source>
        <dbReference type="ARBA" id="ARBA00004651"/>
    </source>
</evidence>
<dbReference type="RefSeq" id="WP_317995697.1">
    <property type="nucleotide sequence ID" value="NZ_AP025523.1"/>
</dbReference>
<evidence type="ECO:0000313" key="7">
    <source>
        <dbReference type="EMBL" id="BDE08151.1"/>
    </source>
</evidence>
<accession>A0AAN1Y056</accession>
<dbReference type="SUPFAM" id="SSF103473">
    <property type="entry name" value="MFS general substrate transporter"/>
    <property type="match status" value="1"/>
</dbReference>
<feature type="transmembrane region" description="Helical" evidence="5">
    <location>
        <begin position="280"/>
        <end position="302"/>
    </location>
</feature>
<dbReference type="GO" id="GO:0005886">
    <property type="term" value="C:plasma membrane"/>
    <property type="evidence" value="ECO:0007669"/>
    <property type="project" value="UniProtKB-SubCell"/>
</dbReference>
<keyword evidence="2 5" id="KW-0812">Transmembrane</keyword>
<feature type="transmembrane region" description="Helical" evidence="5">
    <location>
        <begin position="239"/>
        <end position="260"/>
    </location>
</feature>
<evidence type="ECO:0000256" key="5">
    <source>
        <dbReference type="SAM" id="Phobius"/>
    </source>
</evidence>
<proteinExistence type="predicted"/>
<evidence type="ECO:0000259" key="6">
    <source>
        <dbReference type="PROSITE" id="PS50850"/>
    </source>
</evidence>
<dbReference type="GO" id="GO:0022857">
    <property type="term" value="F:transmembrane transporter activity"/>
    <property type="evidence" value="ECO:0007669"/>
    <property type="project" value="InterPro"/>
</dbReference>
<feature type="transmembrane region" description="Helical" evidence="5">
    <location>
        <begin position="374"/>
        <end position="395"/>
    </location>
</feature>
<dbReference type="AlphaFoldDB" id="A0AAN1Y056"/>
<dbReference type="Gene3D" id="1.20.1250.20">
    <property type="entry name" value="MFS general substrate transporter like domains"/>
    <property type="match status" value="2"/>
</dbReference>
<evidence type="ECO:0000256" key="2">
    <source>
        <dbReference type="ARBA" id="ARBA00022692"/>
    </source>
</evidence>
<feature type="transmembrane region" description="Helical" evidence="5">
    <location>
        <begin position="89"/>
        <end position="116"/>
    </location>
</feature>
<gene>
    <name evidence="7" type="primary">yybO</name>
    <name evidence="7" type="ORF">WPS_34270</name>
</gene>
<feature type="transmembrane region" description="Helical" evidence="5">
    <location>
        <begin position="174"/>
        <end position="193"/>
    </location>
</feature>
<keyword evidence="8" id="KW-1185">Reference proteome</keyword>